<proteinExistence type="predicted"/>
<protein>
    <submittedName>
        <fullName evidence="3">Glycosyltransferase family 4 protein</fullName>
    </submittedName>
</protein>
<sequence>MKILLLTSEFLPFHGGIGAYARELATAAAQAGHQVTLVAPGYDADQSAIDSAFPFQVIRAPGGVSDAKGLPRRILATRRLLKRERFDIVHAVDWPYFIPVRLARGMLRGAKALLTVHGTEIIYMQAPRRKRLLDLIGFWRKGWATWISNSRYTHELLLRSFPAIDEAHAYPVPLAVSDAWRSARIPRAEARQGYGLDDGDFVVASLGRIVPRKGHGVLADALALLPEPVARNLRWWVVGPAIEPDYAKTLEAKTADLPARTEFLGSLPTEDVQRRLAAADLFCLPGYQDDGGRVEGFGLVFLEAGAYAVPSVATRSGGIPEAVEDGRTGLLVAEHDAEGVAAAITRLKEDPALREEMAKAAEAKAAAATWDRVMRETYGG</sequence>
<feature type="domain" description="Glycosyl transferase family 1" evidence="1">
    <location>
        <begin position="187"/>
        <end position="362"/>
    </location>
</feature>
<reference evidence="3 4" key="1">
    <citation type="submission" date="2020-07" db="EMBL/GenBank/DDBJ databases">
        <authorList>
            <person name="Sun Q."/>
        </authorList>
    </citation>
    <scope>NUCLEOTIDE SEQUENCE [LARGE SCALE GENOMIC DNA]</scope>
    <source>
        <strain evidence="3 4">CGMCC 1.13654</strain>
    </source>
</reference>
<evidence type="ECO:0000313" key="4">
    <source>
        <dbReference type="Proteomes" id="UP000570166"/>
    </source>
</evidence>
<feature type="domain" description="Glycosyltransferase subfamily 4-like N-terminal" evidence="2">
    <location>
        <begin position="15"/>
        <end position="169"/>
    </location>
</feature>
<dbReference type="AlphaFoldDB" id="A0A838L9U7"/>
<keyword evidence="3" id="KW-0808">Transferase</keyword>
<keyword evidence="4" id="KW-1185">Reference proteome</keyword>
<comment type="caution">
    <text evidence="3">The sequence shown here is derived from an EMBL/GenBank/DDBJ whole genome shotgun (WGS) entry which is preliminary data.</text>
</comment>
<accession>A0A838L9U7</accession>
<dbReference type="Gene3D" id="3.40.50.2000">
    <property type="entry name" value="Glycogen Phosphorylase B"/>
    <property type="match status" value="2"/>
</dbReference>
<dbReference type="CDD" id="cd03801">
    <property type="entry name" value="GT4_PimA-like"/>
    <property type="match status" value="1"/>
</dbReference>
<dbReference type="EMBL" id="JACEIB010000027">
    <property type="protein sequence ID" value="MBA2935954.1"/>
    <property type="molecule type" value="Genomic_DNA"/>
</dbReference>
<dbReference type="RefSeq" id="WP_160363860.1">
    <property type="nucleotide sequence ID" value="NZ_JACEIB010000027.1"/>
</dbReference>
<dbReference type="Pfam" id="PF13439">
    <property type="entry name" value="Glyco_transf_4"/>
    <property type="match status" value="1"/>
</dbReference>
<dbReference type="PANTHER" id="PTHR45947:SF3">
    <property type="entry name" value="SULFOQUINOVOSYL TRANSFERASE SQD2"/>
    <property type="match status" value="1"/>
</dbReference>
<dbReference type="SUPFAM" id="SSF53756">
    <property type="entry name" value="UDP-Glycosyltransferase/glycogen phosphorylase"/>
    <property type="match status" value="1"/>
</dbReference>
<name>A0A838L9U7_9SPHN</name>
<dbReference type="Pfam" id="PF00534">
    <property type="entry name" value="Glycos_transf_1"/>
    <property type="match status" value="1"/>
</dbReference>
<dbReference type="InterPro" id="IPR028098">
    <property type="entry name" value="Glyco_trans_4-like_N"/>
</dbReference>
<dbReference type="InterPro" id="IPR001296">
    <property type="entry name" value="Glyco_trans_1"/>
</dbReference>
<dbReference type="PANTHER" id="PTHR45947">
    <property type="entry name" value="SULFOQUINOVOSYL TRANSFERASE SQD2"/>
    <property type="match status" value="1"/>
</dbReference>
<evidence type="ECO:0000259" key="1">
    <source>
        <dbReference type="Pfam" id="PF00534"/>
    </source>
</evidence>
<evidence type="ECO:0000313" key="3">
    <source>
        <dbReference type="EMBL" id="MBA2935954.1"/>
    </source>
</evidence>
<dbReference type="GO" id="GO:0016757">
    <property type="term" value="F:glycosyltransferase activity"/>
    <property type="evidence" value="ECO:0007669"/>
    <property type="project" value="InterPro"/>
</dbReference>
<evidence type="ECO:0000259" key="2">
    <source>
        <dbReference type="Pfam" id="PF13439"/>
    </source>
</evidence>
<dbReference type="InterPro" id="IPR050194">
    <property type="entry name" value="Glycosyltransferase_grp1"/>
</dbReference>
<organism evidence="3 4">
    <name type="scientific">Sphingomonas chungangi</name>
    <dbReference type="NCBI Taxonomy" id="2683589"/>
    <lineage>
        <taxon>Bacteria</taxon>
        <taxon>Pseudomonadati</taxon>
        <taxon>Pseudomonadota</taxon>
        <taxon>Alphaproteobacteria</taxon>
        <taxon>Sphingomonadales</taxon>
        <taxon>Sphingomonadaceae</taxon>
        <taxon>Sphingomonas</taxon>
    </lineage>
</organism>
<gene>
    <name evidence="3" type="ORF">HZF05_17885</name>
</gene>
<dbReference type="Proteomes" id="UP000570166">
    <property type="component" value="Unassembled WGS sequence"/>
</dbReference>